<dbReference type="InterPro" id="IPR002656">
    <property type="entry name" value="Acyl_transf_3_dom"/>
</dbReference>
<evidence type="ECO:0000313" key="4">
    <source>
        <dbReference type="Proteomes" id="UP000178912"/>
    </source>
</evidence>
<dbReference type="OrthoDB" id="5405781at2759"/>
<dbReference type="Proteomes" id="UP000178912">
    <property type="component" value="Unassembled WGS sequence"/>
</dbReference>
<dbReference type="PANTHER" id="PTHR23028">
    <property type="entry name" value="ACETYLTRANSFERASE"/>
    <property type="match status" value="1"/>
</dbReference>
<dbReference type="GO" id="GO:0016747">
    <property type="term" value="F:acyltransferase activity, transferring groups other than amino-acyl groups"/>
    <property type="evidence" value="ECO:0007669"/>
    <property type="project" value="InterPro"/>
</dbReference>
<feature type="transmembrane region" description="Helical" evidence="1">
    <location>
        <begin position="106"/>
        <end position="126"/>
    </location>
</feature>
<proteinExistence type="predicted"/>
<organism evidence="3 4">
    <name type="scientific">Rhynchosporium agropyri</name>
    <dbReference type="NCBI Taxonomy" id="914238"/>
    <lineage>
        <taxon>Eukaryota</taxon>
        <taxon>Fungi</taxon>
        <taxon>Dikarya</taxon>
        <taxon>Ascomycota</taxon>
        <taxon>Pezizomycotina</taxon>
        <taxon>Leotiomycetes</taxon>
        <taxon>Helotiales</taxon>
        <taxon>Ploettnerulaceae</taxon>
        <taxon>Rhynchosporium</taxon>
    </lineage>
</organism>
<feature type="transmembrane region" description="Helical" evidence="1">
    <location>
        <begin position="383"/>
        <end position="401"/>
    </location>
</feature>
<evidence type="ECO:0000256" key="1">
    <source>
        <dbReference type="SAM" id="Phobius"/>
    </source>
</evidence>
<dbReference type="AlphaFoldDB" id="A0A1E1KJ74"/>
<dbReference type="Pfam" id="PF01757">
    <property type="entry name" value="Acyl_transf_3"/>
    <property type="match status" value="1"/>
</dbReference>
<dbReference type="EMBL" id="FJUX01000034">
    <property type="protein sequence ID" value="CZS98052.1"/>
    <property type="molecule type" value="Genomic_DNA"/>
</dbReference>
<protein>
    <submittedName>
        <fullName evidence="3">Related to hard surface induced protein 3</fullName>
    </submittedName>
</protein>
<name>A0A1E1KJ74_9HELO</name>
<feature type="transmembrane region" description="Helical" evidence="1">
    <location>
        <begin position="299"/>
        <end position="315"/>
    </location>
</feature>
<sequence length="438" mass="50476">MTTKPENVKWVDGLRGFASLLVVFTHLCRAFDEDLFKPTSAEGAKPRILQYPIIRILFQGRIGVTIFSLVTGYVCALKPIRQCRAGQQDAMFPGIAKSAFRRVPRLILPTTMATSIIWFLCQFGVFEVGNRVNSWWVNYTSPNITPYFGNAVMDLLYHLITTWTRSWNVYDNNQWTLLPLLKGSMLVYMFLVATAYCKARYRMILELAMFVYYYISNDSAFGMQFFFGVFLADLSQHPPHQAWCAARKWPGRFLSPLLILIGLLLASYPEDKAQWVRWSEIMGQNSVYIFPKDNETPRFYSGIGLLFVALGIHFSSPVKNVLSNKYLLWFGKNSFAVYLLHGSLLRSVLVWMLFGFKVPADIKHEDGHVTPGPPLQICGNGRWYFWLPIWFVILYYVANLWTKYVDPLCARITEYLVRYVFEDQPAATNGAEKRLLPQ</sequence>
<keyword evidence="1" id="KW-0812">Transmembrane</keyword>
<accession>A0A1E1KJ74</accession>
<evidence type="ECO:0000259" key="2">
    <source>
        <dbReference type="Pfam" id="PF01757"/>
    </source>
</evidence>
<feature type="domain" description="Acyltransferase 3" evidence="2">
    <location>
        <begin position="9"/>
        <end position="401"/>
    </location>
</feature>
<feature type="transmembrane region" description="Helical" evidence="1">
    <location>
        <begin position="209"/>
        <end position="231"/>
    </location>
</feature>
<dbReference type="InterPro" id="IPR050879">
    <property type="entry name" value="Acyltransferase_3"/>
</dbReference>
<keyword evidence="1" id="KW-0472">Membrane</keyword>
<keyword evidence="1" id="KW-1133">Transmembrane helix</keyword>
<keyword evidence="4" id="KW-1185">Reference proteome</keyword>
<evidence type="ECO:0000313" key="3">
    <source>
        <dbReference type="EMBL" id="CZS98052.1"/>
    </source>
</evidence>
<feature type="transmembrane region" description="Helical" evidence="1">
    <location>
        <begin position="175"/>
        <end position="197"/>
    </location>
</feature>
<gene>
    <name evidence="3" type="ORF">RAG0_06941</name>
</gene>
<reference evidence="4" key="1">
    <citation type="submission" date="2016-03" db="EMBL/GenBank/DDBJ databases">
        <authorList>
            <person name="Guldener U."/>
        </authorList>
    </citation>
    <scope>NUCLEOTIDE SEQUENCE [LARGE SCALE GENOMIC DNA]</scope>
    <source>
        <strain evidence="4">04CH-RAC-A.6.1</strain>
    </source>
</reference>
<dbReference type="PANTHER" id="PTHR23028:SF128">
    <property type="entry name" value="ACYLTRANSFERASE 3 DOMAIN-CONTAINING PROTEIN"/>
    <property type="match status" value="1"/>
</dbReference>
<feature type="transmembrane region" description="Helical" evidence="1">
    <location>
        <begin position="335"/>
        <end position="354"/>
    </location>
</feature>